<feature type="chain" id="PRO_5041989334" evidence="1">
    <location>
        <begin position="20"/>
        <end position="262"/>
    </location>
</feature>
<comment type="caution">
    <text evidence="2">The sequence shown here is derived from an EMBL/GenBank/DDBJ whole genome shotgun (WGS) entry which is preliminary data.</text>
</comment>
<proteinExistence type="predicted"/>
<dbReference type="AlphaFoldDB" id="A0AAD8FNX3"/>
<feature type="signal peptide" evidence="1">
    <location>
        <begin position="1"/>
        <end position="19"/>
    </location>
</feature>
<organism evidence="2 3">
    <name type="scientific">Biomphalaria pfeifferi</name>
    <name type="common">Bloodfluke planorb</name>
    <name type="synonym">Freshwater snail</name>
    <dbReference type="NCBI Taxonomy" id="112525"/>
    <lineage>
        <taxon>Eukaryota</taxon>
        <taxon>Metazoa</taxon>
        <taxon>Spiralia</taxon>
        <taxon>Lophotrochozoa</taxon>
        <taxon>Mollusca</taxon>
        <taxon>Gastropoda</taxon>
        <taxon>Heterobranchia</taxon>
        <taxon>Euthyneura</taxon>
        <taxon>Panpulmonata</taxon>
        <taxon>Hygrophila</taxon>
        <taxon>Lymnaeoidea</taxon>
        <taxon>Planorbidae</taxon>
        <taxon>Biomphalaria</taxon>
    </lineage>
</organism>
<evidence type="ECO:0000313" key="2">
    <source>
        <dbReference type="EMBL" id="KAK0069951.1"/>
    </source>
</evidence>
<reference evidence="2" key="2">
    <citation type="submission" date="2023-04" db="EMBL/GenBank/DDBJ databases">
        <authorList>
            <person name="Bu L."/>
            <person name="Lu L."/>
            <person name="Laidemitt M.R."/>
            <person name="Zhang S.M."/>
            <person name="Mutuku M."/>
            <person name="Mkoji G."/>
            <person name="Steinauer M."/>
            <person name="Loker E.S."/>
        </authorList>
    </citation>
    <scope>NUCLEOTIDE SEQUENCE</scope>
    <source>
        <strain evidence="2">KasaAsao</strain>
        <tissue evidence="2">Whole Snail</tissue>
    </source>
</reference>
<evidence type="ECO:0000313" key="3">
    <source>
        <dbReference type="Proteomes" id="UP001233172"/>
    </source>
</evidence>
<feature type="non-terminal residue" evidence="2">
    <location>
        <position position="262"/>
    </location>
</feature>
<keyword evidence="1" id="KW-0732">Signal</keyword>
<evidence type="ECO:0000256" key="1">
    <source>
        <dbReference type="SAM" id="SignalP"/>
    </source>
</evidence>
<reference evidence="2" key="1">
    <citation type="journal article" date="2023" name="PLoS Negl. Trop. Dis.">
        <title>A genome sequence for Biomphalaria pfeifferi, the major vector snail for the human-infecting parasite Schistosoma mansoni.</title>
        <authorList>
            <person name="Bu L."/>
            <person name="Lu L."/>
            <person name="Laidemitt M.R."/>
            <person name="Zhang S.M."/>
            <person name="Mutuku M."/>
            <person name="Mkoji G."/>
            <person name="Steinauer M."/>
            <person name="Loker E.S."/>
        </authorList>
    </citation>
    <scope>NUCLEOTIDE SEQUENCE</scope>
    <source>
        <strain evidence="2">KasaAsao</strain>
    </source>
</reference>
<keyword evidence="3" id="KW-1185">Reference proteome</keyword>
<sequence length="262" mass="30367">MTFHLLLVELTVLVHLVDCQRFSSNFNPTFNFTCLPNHIIGEISYIYGKEQQKWTYNFGCHSVRSTVNCTRRDFLDCPDGQVLSGVERHRNTTRSLCCYVKNSMFQMCNERILKIFNVHLMDGEAIQSIWRATVNKSVEFRVKVCSDARSQANTNKSNVCKQGWFGGRCQYKCHCQSKCDKDGLCVGDVPRCHSSWFGTKCQYQDLATINGVKITTNVKQNIQWLTDRDHQTCNTDPNSHSVTIVWNAEYWFTWMRIVLKQS</sequence>
<gene>
    <name evidence="2" type="ORF">Bpfe_001128</name>
</gene>
<dbReference type="EMBL" id="JASAOG010000002">
    <property type="protein sequence ID" value="KAK0069951.1"/>
    <property type="molecule type" value="Genomic_DNA"/>
</dbReference>
<name>A0AAD8FNX3_BIOPF</name>
<accession>A0AAD8FNX3</accession>
<protein>
    <submittedName>
        <fullName evidence="2">Multiple epidermal growth factor-like domains protein 6</fullName>
    </submittedName>
</protein>
<dbReference type="Proteomes" id="UP001233172">
    <property type="component" value="Unassembled WGS sequence"/>
</dbReference>
<dbReference type="Gene3D" id="2.10.25.10">
    <property type="entry name" value="Laminin"/>
    <property type="match status" value="1"/>
</dbReference>